<reference evidence="1" key="1">
    <citation type="journal article" date="2021" name="Proc. Natl. Acad. Sci. U.S.A.">
        <title>A Catalog of Tens of Thousands of Viruses from Human Metagenomes Reveals Hidden Associations with Chronic Diseases.</title>
        <authorList>
            <person name="Tisza M.J."/>
            <person name="Buck C.B."/>
        </authorList>
    </citation>
    <scope>NUCLEOTIDE SEQUENCE</scope>
    <source>
        <strain evidence="1">Ctgsk7</strain>
    </source>
</reference>
<name>A0A8S5PY11_9CAUD</name>
<evidence type="ECO:0000313" key="1">
    <source>
        <dbReference type="EMBL" id="DAE11489.1"/>
    </source>
</evidence>
<protein>
    <submittedName>
        <fullName evidence="1">Uncharacterized protein</fullName>
    </submittedName>
</protein>
<dbReference type="EMBL" id="BK015533">
    <property type="protein sequence ID" value="DAE11489.1"/>
    <property type="molecule type" value="Genomic_DNA"/>
</dbReference>
<dbReference type="InterPro" id="IPR057463">
    <property type="entry name" value="Acb3"/>
</dbReference>
<accession>A0A8S5PY11</accession>
<proteinExistence type="predicted"/>
<organism evidence="1">
    <name type="scientific">Myoviridae sp. ctgsk7</name>
    <dbReference type="NCBI Taxonomy" id="2825151"/>
    <lineage>
        <taxon>Viruses</taxon>
        <taxon>Duplodnaviria</taxon>
        <taxon>Heunggongvirae</taxon>
        <taxon>Uroviricota</taxon>
        <taxon>Caudoviricetes</taxon>
    </lineage>
</organism>
<dbReference type="Pfam" id="PF25187">
    <property type="entry name" value="Acb3"/>
    <property type="match status" value="1"/>
</dbReference>
<sequence>MIGFLSTILVFIVLDYLAETFLKNKGIDNYFRWHGSWYDIGNTTRGYQISFRTENEDFERPRYIFSLDIFRIHFTFFGSFGRKEKFKHESHYCFGFYSVDGEFPSQIIYAYGKEIYAYHFKDLPWGYDFVDTKYFNDSIKAWFSSKEVEDEYNLINNKDYVIIDRTYQSYITKSGKVQKTDVKGLLERRRWRRKIYKWFRIPLYLTKTSLDLHFNPSIGDKRDTWKGGVCSCSINVPIYKLDYFLYDEDGVQEYLNDMRVIKNKFEHFMINEKKY</sequence>